<protein>
    <recommendedName>
        <fullName evidence="5">B-like cyclin</fullName>
    </recommendedName>
</protein>
<dbReference type="InterPro" id="IPR039361">
    <property type="entry name" value="Cyclin"/>
</dbReference>
<evidence type="ECO:0000256" key="4">
    <source>
        <dbReference type="ARBA" id="ARBA00023306"/>
    </source>
</evidence>
<evidence type="ECO:0000256" key="6">
    <source>
        <dbReference type="RuleBase" id="RU000383"/>
    </source>
</evidence>
<dbReference type="CDD" id="cd20721">
    <property type="entry name" value="CYCLIN_SDS-like_rpt2"/>
    <property type="match status" value="1"/>
</dbReference>
<proteinExistence type="inferred from homology"/>
<comment type="caution">
    <text evidence="9">The sequence shown here is derived from an EMBL/GenBank/DDBJ whole genome shotgun (WGS) entry which is preliminary data.</text>
</comment>
<evidence type="ECO:0000256" key="2">
    <source>
        <dbReference type="ARBA" id="ARBA00022618"/>
    </source>
</evidence>
<comment type="similarity">
    <text evidence="6">Belongs to the cyclin family.</text>
</comment>
<accession>A0AAD7P5K8</accession>
<dbReference type="Proteomes" id="UP001163823">
    <property type="component" value="Chromosome 14"/>
</dbReference>
<evidence type="ECO:0000259" key="8">
    <source>
        <dbReference type="SMART" id="SM00385"/>
    </source>
</evidence>
<dbReference type="EMBL" id="JARAOO010000014">
    <property type="protein sequence ID" value="KAJ7942852.1"/>
    <property type="molecule type" value="Genomic_DNA"/>
</dbReference>
<keyword evidence="2" id="KW-0132">Cell division</keyword>
<evidence type="ECO:0000313" key="9">
    <source>
        <dbReference type="EMBL" id="KAJ7942852.1"/>
    </source>
</evidence>
<evidence type="ECO:0000256" key="7">
    <source>
        <dbReference type="SAM" id="MobiDB-lite"/>
    </source>
</evidence>
<dbReference type="Gene3D" id="1.10.472.10">
    <property type="entry name" value="Cyclin-like"/>
    <property type="match status" value="2"/>
</dbReference>
<feature type="domain" description="Cyclin-like" evidence="8">
    <location>
        <begin position="413"/>
        <end position="500"/>
    </location>
</feature>
<comment type="subunit">
    <text evidence="1">Interacts with the CDC2 protein kinase to form a serine/threonine kinase holoenzyme complex also known as maturation promoting factor (MPF). The cyclin subunit imparts substrate specificity to the complex.</text>
</comment>
<evidence type="ECO:0000256" key="1">
    <source>
        <dbReference type="ARBA" id="ARBA00011177"/>
    </source>
</evidence>
<dbReference type="SMART" id="SM00385">
    <property type="entry name" value="CYCLIN"/>
    <property type="match status" value="1"/>
</dbReference>
<dbReference type="InterPro" id="IPR048258">
    <property type="entry name" value="Cyclins_cyclin-box"/>
</dbReference>
<evidence type="ECO:0000256" key="5">
    <source>
        <dbReference type="ARBA" id="ARBA00032263"/>
    </source>
</evidence>
<reference evidence="9" key="1">
    <citation type="journal article" date="2023" name="Science">
        <title>Elucidation of the pathway for biosynthesis of saponin adjuvants from the soapbark tree.</title>
        <authorList>
            <person name="Reed J."/>
            <person name="Orme A."/>
            <person name="El-Demerdash A."/>
            <person name="Owen C."/>
            <person name="Martin L.B.B."/>
            <person name="Misra R.C."/>
            <person name="Kikuchi S."/>
            <person name="Rejzek M."/>
            <person name="Martin A.C."/>
            <person name="Harkess A."/>
            <person name="Leebens-Mack J."/>
            <person name="Louveau T."/>
            <person name="Stephenson M.J."/>
            <person name="Osbourn A."/>
        </authorList>
    </citation>
    <scope>NUCLEOTIDE SEQUENCE</scope>
    <source>
        <strain evidence="9">S10</strain>
    </source>
</reference>
<dbReference type="KEGG" id="qsa:O6P43_032469"/>
<keyword evidence="4" id="KW-0131">Cell cycle</keyword>
<feature type="region of interest" description="Disordered" evidence="7">
    <location>
        <begin position="1"/>
        <end position="32"/>
    </location>
</feature>
<feature type="compositionally biased region" description="Basic residues" evidence="7">
    <location>
        <begin position="19"/>
        <end position="32"/>
    </location>
</feature>
<dbReference type="InterPro" id="IPR013763">
    <property type="entry name" value="Cyclin-like_dom"/>
</dbReference>
<dbReference type="InterPro" id="IPR004367">
    <property type="entry name" value="Cyclin_C-dom"/>
</dbReference>
<keyword evidence="10" id="KW-1185">Reference proteome</keyword>
<dbReference type="GO" id="GO:0051301">
    <property type="term" value="P:cell division"/>
    <property type="evidence" value="ECO:0007669"/>
    <property type="project" value="UniProtKB-KW"/>
</dbReference>
<dbReference type="InterPro" id="IPR036915">
    <property type="entry name" value="Cyclin-like_sf"/>
</dbReference>
<dbReference type="PANTHER" id="PTHR10177">
    <property type="entry name" value="CYCLINS"/>
    <property type="match status" value="1"/>
</dbReference>
<dbReference type="Pfam" id="PF02984">
    <property type="entry name" value="Cyclin_C"/>
    <property type="match status" value="1"/>
</dbReference>
<dbReference type="Pfam" id="PF00134">
    <property type="entry name" value="Cyclin_N"/>
    <property type="match status" value="1"/>
</dbReference>
<evidence type="ECO:0000313" key="10">
    <source>
        <dbReference type="Proteomes" id="UP001163823"/>
    </source>
</evidence>
<sequence length="599" mass="68379">MRTRSRKLKRELEQERTPSIKKKLRSKLPRRKRSRISPILHSSLHFTVSGNNAGFSGFSLDSSSCSYFGGEVSCYSSRVSVGSESKGRWNSKKKEFSEVESLDKDEYTEFLRSRKLNKLKETEVEVSELSCVESNSGVRLNVLDGKAIEFEHSEAISKSEISCSCAVQFSGGNSNSNAPNRKITSDVYENDVVSITSGVCDQKIGNLGEQTICCSENGAAEFEFSEVSLNQVDASCNESNAESTIKQWSENFGTESDLACAEQFSYEDALEYSSSQATVFSDLQSEIFAECSDIELSDYTPSLFFESGSEFSERSIDDATPSHTFSLFRQYNHEFSRSTSPIDHTRIALCVDDESPDNTEFMRFEEDIDEEESYQMLRTRERRQVYLCNYSKKYYSTTEHGELILQQRSQMVHWIVEQCSHKELRNETMFLGVSLLDRFLCKGYFIAKRNLQIVGIACLTLATRIEENQPYNSVRQKNFYIGGTLYKRCEVVAMEWMVQEVLNYQCFLPTIYNFLWFYLKAARADAVMEKRVMYLAVLALSAHEQLSYWPSTVAAAIVALASLKANQDALHRVIGTHVRSKDEHLHECIESLEWLLRYV</sequence>
<dbReference type="InterPro" id="IPR006671">
    <property type="entry name" value="Cyclin_N"/>
</dbReference>
<gene>
    <name evidence="9" type="ORF">O6P43_032469</name>
</gene>
<dbReference type="PROSITE" id="PS00292">
    <property type="entry name" value="CYCLINS"/>
    <property type="match status" value="1"/>
</dbReference>
<dbReference type="AlphaFoldDB" id="A0AAD7P5K8"/>
<dbReference type="SUPFAM" id="SSF47954">
    <property type="entry name" value="Cyclin-like"/>
    <property type="match status" value="2"/>
</dbReference>
<evidence type="ECO:0000256" key="3">
    <source>
        <dbReference type="ARBA" id="ARBA00023127"/>
    </source>
</evidence>
<keyword evidence="3 6" id="KW-0195">Cyclin</keyword>
<organism evidence="9 10">
    <name type="scientific">Quillaja saponaria</name>
    <name type="common">Soap bark tree</name>
    <dbReference type="NCBI Taxonomy" id="32244"/>
    <lineage>
        <taxon>Eukaryota</taxon>
        <taxon>Viridiplantae</taxon>
        <taxon>Streptophyta</taxon>
        <taxon>Embryophyta</taxon>
        <taxon>Tracheophyta</taxon>
        <taxon>Spermatophyta</taxon>
        <taxon>Magnoliopsida</taxon>
        <taxon>eudicotyledons</taxon>
        <taxon>Gunneridae</taxon>
        <taxon>Pentapetalae</taxon>
        <taxon>rosids</taxon>
        <taxon>fabids</taxon>
        <taxon>Fabales</taxon>
        <taxon>Quillajaceae</taxon>
        <taxon>Quillaja</taxon>
    </lineage>
</organism>
<name>A0AAD7P5K8_QUISA</name>